<protein>
    <recommendedName>
        <fullName evidence="3">N-acetyltransferase domain-containing protein</fullName>
    </recommendedName>
</protein>
<sequence>MVVLTGLPSRRVPPALRQRAQQLISFGSVTEKNVEQLRKLNLAVFPVRYNDKFYQDIATVNATAYTHLAYFSDIMVGAICSRMEPLDGTAFKVYIMTIGVLAPYRRLGIGKRLLQETLAACAEQHECQEVYLHVQVGNDEAVQFYRQFGFEVGEVVKDYYQKLEVTDAVILSKKPPFTQK</sequence>
<dbReference type="PANTHER" id="PTHR42919">
    <property type="entry name" value="N-ALPHA-ACETYLTRANSFERASE"/>
    <property type="match status" value="1"/>
</dbReference>
<dbReference type="InterPro" id="IPR016181">
    <property type="entry name" value="Acyl_CoA_acyltransferase"/>
</dbReference>
<dbReference type="InterPro" id="IPR051556">
    <property type="entry name" value="N-term/lysine_N-AcTrnsfr"/>
</dbReference>
<gene>
    <name evidence="4" type="ORF">AB1Y20_007176</name>
</gene>
<organism evidence="4 5">
    <name type="scientific">Prymnesium parvum</name>
    <name type="common">Toxic golden alga</name>
    <dbReference type="NCBI Taxonomy" id="97485"/>
    <lineage>
        <taxon>Eukaryota</taxon>
        <taxon>Haptista</taxon>
        <taxon>Haptophyta</taxon>
        <taxon>Prymnesiophyceae</taxon>
        <taxon>Prymnesiales</taxon>
        <taxon>Prymnesiaceae</taxon>
        <taxon>Prymnesium</taxon>
    </lineage>
</organism>
<dbReference type="GO" id="GO:0007064">
    <property type="term" value="P:mitotic sister chromatid cohesion"/>
    <property type="evidence" value="ECO:0007669"/>
    <property type="project" value="TreeGrafter"/>
</dbReference>
<dbReference type="Pfam" id="PF00583">
    <property type="entry name" value="Acetyltransf_1"/>
    <property type="match status" value="1"/>
</dbReference>
<keyword evidence="1" id="KW-0808">Transferase</keyword>
<evidence type="ECO:0000256" key="2">
    <source>
        <dbReference type="ARBA" id="ARBA00023315"/>
    </source>
</evidence>
<keyword evidence="2" id="KW-0012">Acyltransferase</keyword>
<dbReference type="CDD" id="cd04301">
    <property type="entry name" value="NAT_SF"/>
    <property type="match status" value="1"/>
</dbReference>
<accession>A0AB34ITS3</accession>
<dbReference type="AlphaFoldDB" id="A0AB34ITS3"/>
<reference evidence="4 5" key="1">
    <citation type="journal article" date="2024" name="Science">
        <title>Giant polyketide synthase enzymes in the biosynthesis of giant marine polyether toxins.</title>
        <authorList>
            <person name="Fallon T.R."/>
            <person name="Shende V.V."/>
            <person name="Wierzbicki I.H."/>
            <person name="Pendleton A.L."/>
            <person name="Watervoot N.F."/>
            <person name="Auber R.P."/>
            <person name="Gonzalez D.J."/>
            <person name="Wisecaver J.H."/>
            <person name="Moore B.S."/>
        </authorList>
    </citation>
    <scope>NUCLEOTIDE SEQUENCE [LARGE SCALE GENOMIC DNA]</scope>
    <source>
        <strain evidence="4 5">12B1</strain>
    </source>
</reference>
<dbReference type="PANTHER" id="PTHR42919:SF8">
    <property type="entry name" value="N-ALPHA-ACETYLTRANSFERASE 50"/>
    <property type="match status" value="1"/>
</dbReference>
<dbReference type="Gene3D" id="3.40.630.30">
    <property type="match status" value="1"/>
</dbReference>
<evidence type="ECO:0000259" key="3">
    <source>
        <dbReference type="PROSITE" id="PS51186"/>
    </source>
</evidence>
<name>A0AB34ITS3_PRYPA</name>
<dbReference type="EMBL" id="JBGBPQ010000017">
    <property type="protein sequence ID" value="KAL1507556.1"/>
    <property type="molecule type" value="Genomic_DNA"/>
</dbReference>
<keyword evidence="5" id="KW-1185">Reference proteome</keyword>
<dbReference type="InterPro" id="IPR000182">
    <property type="entry name" value="GNAT_dom"/>
</dbReference>
<dbReference type="Proteomes" id="UP001515480">
    <property type="component" value="Unassembled WGS sequence"/>
</dbReference>
<dbReference type="GO" id="GO:0008080">
    <property type="term" value="F:N-acetyltransferase activity"/>
    <property type="evidence" value="ECO:0007669"/>
    <property type="project" value="TreeGrafter"/>
</dbReference>
<dbReference type="GO" id="GO:0031415">
    <property type="term" value="C:NatA complex"/>
    <property type="evidence" value="ECO:0007669"/>
    <property type="project" value="TreeGrafter"/>
</dbReference>
<evidence type="ECO:0000313" key="5">
    <source>
        <dbReference type="Proteomes" id="UP001515480"/>
    </source>
</evidence>
<feature type="domain" description="N-acetyltransferase" evidence="3">
    <location>
        <begin position="24"/>
        <end position="176"/>
    </location>
</feature>
<dbReference type="SUPFAM" id="SSF55729">
    <property type="entry name" value="Acyl-CoA N-acyltransferases (Nat)"/>
    <property type="match status" value="1"/>
</dbReference>
<dbReference type="FunFam" id="3.40.630.30:FF:000006">
    <property type="entry name" value="Putative n-alpha-acetyltransferase 50"/>
    <property type="match status" value="1"/>
</dbReference>
<dbReference type="PROSITE" id="PS51186">
    <property type="entry name" value="GNAT"/>
    <property type="match status" value="1"/>
</dbReference>
<evidence type="ECO:0000313" key="4">
    <source>
        <dbReference type="EMBL" id="KAL1507556.1"/>
    </source>
</evidence>
<comment type="caution">
    <text evidence="4">The sequence shown here is derived from an EMBL/GenBank/DDBJ whole genome shotgun (WGS) entry which is preliminary data.</text>
</comment>
<evidence type="ECO:0000256" key="1">
    <source>
        <dbReference type="ARBA" id="ARBA00022679"/>
    </source>
</evidence>
<proteinExistence type="predicted"/>